<dbReference type="GO" id="GO:0004596">
    <property type="term" value="F:protein-N-terminal amino-acid acetyltransferase activity"/>
    <property type="evidence" value="ECO:0007669"/>
    <property type="project" value="InterPro"/>
</dbReference>
<dbReference type="GO" id="GO:0004402">
    <property type="term" value="F:histone acetyltransferase activity"/>
    <property type="evidence" value="ECO:0007669"/>
    <property type="project" value="TreeGrafter"/>
</dbReference>
<organism evidence="5">
    <name type="scientific">Echinostoma caproni</name>
    <dbReference type="NCBI Taxonomy" id="27848"/>
    <lineage>
        <taxon>Eukaryota</taxon>
        <taxon>Metazoa</taxon>
        <taxon>Spiralia</taxon>
        <taxon>Lophotrochozoa</taxon>
        <taxon>Platyhelminthes</taxon>
        <taxon>Trematoda</taxon>
        <taxon>Digenea</taxon>
        <taxon>Plagiorchiida</taxon>
        <taxon>Echinostomata</taxon>
        <taxon>Echinostomatoidea</taxon>
        <taxon>Echinostomatidae</taxon>
        <taxon>Echinostoma</taxon>
    </lineage>
</organism>
<keyword evidence="2" id="KW-0808">Transferase</keyword>
<evidence type="ECO:0000256" key="3">
    <source>
        <dbReference type="ARBA" id="ARBA00022853"/>
    </source>
</evidence>
<dbReference type="PANTHER" id="PTHR14744">
    <property type="entry name" value="N-ALPHA-ACETYLTRANSFERASE 60"/>
    <property type="match status" value="1"/>
</dbReference>
<dbReference type="SUPFAM" id="SSF55729">
    <property type="entry name" value="Acyl-CoA N-acyltransferases (Nat)"/>
    <property type="match status" value="1"/>
</dbReference>
<accession>A0A183AEE8</accession>
<dbReference type="AlphaFoldDB" id="A0A183AEE8"/>
<evidence type="ECO:0000313" key="5">
    <source>
        <dbReference type="WBParaSite" id="ECPE_0000534601-mRNA-1"/>
    </source>
</evidence>
<dbReference type="GO" id="GO:0000139">
    <property type="term" value="C:Golgi membrane"/>
    <property type="evidence" value="ECO:0007669"/>
    <property type="project" value="TreeGrafter"/>
</dbReference>
<dbReference type="InterPro" id="IPR045141">
    <property type="entry name" value="NAA60-like"/>
</dbReference>
<sequence length="113" mass="12795">LCVEWQPFDCVVSSGENVYNSLSDLLDSFPPCPPGCCAIYLHVLRTNSHARRFYEHRGFYSSHVLHGCYSIAGRPADGCTYVMHMNGGYANRPLMYPFLSFHLALNMSRLIVM</sequence>
<keyword evidence="3" id="KW-0156">Chromatin regulator</keyword>
<dbReference type="InterPro" id="IPR016181">
    <property type="entry name" value="Acyl_CoA_acyltransferase"/>
</dbReference>
<protein>
    <recommendedName>
        <fullName evidence="1">histone acetyltransferase</fullName>
        <ecNumber evidence="1">2.3.1.48</ecNumber>
    </recommendedName>
</protein>
<dbReference type="Gene3D" id="3.40.630.30">
    <property type="match status" value="1"/>
</dbReference>
<evidence type="ECO:0000256" key="2">
    <source>
        <dbReference type="ARBA" id="ARBA00022679"/>
    </source>
</evidence>
<dbReference type="PANTHER" id="PTHR14744:SF15">
    <property type="entry name" value="N-ALPHA-ACETYLTRANSFERASE 60"/>
    <property type="match status" value="1"/>
</dbReference>
<keyword evidence="4" id="KW-0012">Acyltransferase</keyword>
<name>A0A183AEE8_9TREM</name>
<evidence type="ECO:0000256" key="1">
    <source>
        <dbReference type="ARBA" id="ARBA00013184"/>
    </source>
</evidence>
<dbReference type="WBParaSite" id="ECPE_0000534601-mRNA-1">
    <property type="protein sequence ID" value="ECPE_0000534601-mRNA-1"/>
    <property type="gene ID" value="ECPE_0000534601"/>
</dbReference>
<dbReference type="EC" id="2.3.1.48" evidence="1"/>
<reference evidence="5" key="1">
    <citation type="submission" date="2016-06" db="UniProtKB">
        <authorList>
            <consortium name="WormBaseParasite"/>
        </authorList>
    </citation>
    <scope>IDENTIFICATION</scope>
</reference>
<evidence type="ECO:0000256" key="4">
    <source>
        <dbReference type="ARBA" id="ARBA00023315"/>
    </source>
</evidence>
<proteinExistence type="predicted"/>